<feature type="region of interest" description="Disordered" evidence="5">
    <location>
        <begin position="237"/>
        <end position="283"/>
    </location>
</feature>
<comment type="caution">
    <text evidence="7">The sequence shown here is derived from an EMBL/GenBank/DDBJ whole genome shotgun (WGS) entry which is preliminary data.</text>
</comment>
<dbReference type="InterPro" id="IPR026532">
    <property type="entry name" value="BRX1"/>
</dbReference>
<dbReference type="SUPFAM" id="SSF52954">
    <property type="entry name" value="Class II aaRS ABD-related"/>
    <property type="match status" value="1"/>
</dbReference>
<evidence type="ECO:0000256" key="3">
    <source>
        <dbReference type="ARBA" id="ARBA00022517"/>
    </source>
</evidence>
<comment type="similarity">
    <text evidence="2">Belongs to the BRX1 family.</text>
</comment>
<dbReference type="Proteomes" id="UP001642409">
    <property type="component" value="Unassembled WGS sequence"/>
</dbReference>
<evidence type="ECO:0000256" key="2">
    <source>
        <dbReference type="ARBA" id="ARBA00006369"/>
    </source>
</evidence>
<dbReference type="Pfam" id="PF04427">
    <property type="entry name" value="Brix"/>
    <property type="match status" value="1"/>
</dbReference>
<dbReference type="PROSITE" id="PS50833">
    <property type="entry name" value="BRIX"/>
    <property type="match status" value="1"/>
</dbReference>
<keyword evidence="4" id="KW-0539">Nucleus</keyword>
<accession>A0ABP1GZ03</accession>
<feature type="domain" description="Brix" evidence="6">
    <location>
        <begin position="18"/>
        <end position="215"/>
    </location>
</feature>
<organism evidence="7 8">
    <name type="scientific">Hexamita inflata</name>
    <dbReference type="NCBI Taxonomy" id="28002"/>
    <lineage>
        <taxon>Eukaryota</taxon>
        <taxon>Metamonada</taxon>
        <taxon>Diplomonadida</taxon>
        <taxon>Hexamitidae</taxon>
        <taxon>Hexamitinae</taxon>
        <taxon>Hexamita</taxon>
    </lineage>
</organism>
<keyword evidence="8" id="KW-1185">Reference proteome</keyword>
<feature type="compositionally biased region" description="Basic and acidic residues" evidence="5">
    <location>
        <begin position="252"/>
        <end position="267"/>
    </location>
</feature>
<sequence length="283" mass="33392">MQQEVGKQEVPVHETPNHRVLSIYNKHILADHLALKRDYENLCPHTKLEFKFDESEPLSHLQVLAHKRGCDTIIYWETRRRKDLFLYLSVMPSGPTMKFHVMNIKTSKSMRFEGNFAQRTRPLLNFSSEFDSTPEMSIAKELLKRTFSTPNMHFKMAPFLDHLFQFAVLKENLQFEFHAYGFDFNDKVKENDVNVKEAGPYFIMTPVSIQAGCFAGEIIWENEKYLNSKQMRANMREKNEATKRHQKKLKKWEKGRTEREEGVRDEINDLFSGKGFQEAFDEE</sequence>
<evidence type="ECO:0000256" key="5">
    <source>
        <dbReference type="SAM" id="MobiDB-lite"/>
    </source>
</evidence>
<dbReference type="PANTHER" id="PTHR13634">
    <property type="entry name" value="RIBOSOME BIOGENESIS PROTEIN BRIX"/>
    <property type="match status" value="1"/>
</dbReference>
<keyword evidence="3" id="KW-0690">Ribosome biogenesis</keyword>
<protein>
    <submittedName>
        <fullName evidence="7">Ribosome_biogenesis protein Brix</fullName>
    </submittedName>
</protein>
<dbReference type="EMBL" id="CAXDID020000011">
    <property type="protein sequence ID" value="CAL5979929.1"/>
    <property type="molecule type" value="Genomic_DNA"/>
</dbReference>
<evidence type="ECO:0000256" key="4">
    <source>
        <dbReference type="ARBA" id="ARBA00023242"/>
    </source>
</evidence>
<proteinExistence type="inferred from homology"/>
<evidence type="ECO:0000256" key="1">
    <source>
        <dbReference type="ARBA" id="ARBA00004604"/>
    </source>
</evidence>
<dbReference type="SMART" id="SM00879">
    <property type="entry name" value="Brix"/>
    <property type="match status" value="1"/>
</dbReference>
<reference evidence="7 8" key="1">
    <citation type="submission" date="2024-07" db="EMBL/GenBank/DDBJ databases">
        <authorList>
            <person name="Akdeniz Z."/>
        </authorList>
    </citation>
    <scope>NUCLEOTIDE SEQUENCE [LARGE SCALE GENOMIC DNA]</scope>
</reference>
<evidence type="ECO:0000313" key="8">
    <source>
        <dbReference type="Proteomes" id="UP001642409"/>
    </source>
</evidence>
<evidence type="ECO:0000259" key="6">
    <source>
        <dbReference type="PROSITE" id="PS50833"/>
    </source>
</evidence>
<name>A0ABP1GZ03_9EUKA</name>
<dbReference type="PANTHER" id="PTHR13634:SF0">
    <property type="entry name" value="RIBOSOME BIOGENESIS PROTEIN BRX1 HOMOLOG"/>
    <property type="match status" value="1"/>
</dbReference>
<gene>
    <name evidence="7" type="ORF">HINF_LOCUS5937</name>
</gene>
<dbReference type="InterPro" id="IPR007109">
    <property type="entry name" value="Brix"/>
</dbReference>
<evidence type="ECO:0000313" key="7">
    <source>
        <dbReference type="EMBL" id="CAL5979929.1"/>
    </source>
</evidence>
<comment type="subcellular location">
    <subcellularLocation>
        <location evidence="1">Nucleus</location>
        <location evidence="1">Nucleolus</location>
    </subcellularLocation>
</comment>